<name>A0A024UQW4_9STRA</name>
<evidence type="ECO:0000313" key="2">
    <source>
        <dbReference type="EMBL" id="ETW07998.1"/>
    </source>
</evidence>
<gene>
    <name evidence="2" type="ORF">H310_02379</name>
</gene>
<accession>A0A024UQW4</accession>
<proteinExistence type="predicted"/>
<feature type="compositionally biased region" description="Basic and acidic residues" evidence="1">
    <location>
        <begin position="1"/>
        <end position="10"/>
    </location>
</feature>
<protein>
    <submittedName>
        <fullName evidence="2">Uncharacterized protein</fullName>
    </submittedName>
</protein>
<dbReference type="AlphaFoldDB" id="A0A024UQW4"/>
<sequence length="161" mass="17691">MPPTAREIRTRPTRVPENPCPHPHPGGRFRTLQWMPHTFDGYSTSWSPDEHESSLKKTEVRVAQSTRTNLSGAYDTQLLSSTVPLNSMYGLVTVMYVFPPTNWSGLGGTRSIWNPFVHGSTSWAAASAPVNSSVNTIAPVQSSCSYFLKYLGGTFDLAVAE</sequence>
<dbReference type="EMBL" id="KI913954">
    <property type="protein sequence ID" value="ETW07998.1"/>
    <property type="molecule type" value="Genomic_DNA"/>
</dbReference>
<organism evidence="2">
    <name type="scientific">Aphanomyces invadans</name>
    <dbReference type="NCBI Taxonomy" id="157072"/>
    <lineage>
        <taxon>Eukaryota</taxon>
        <taxon>Sar</taxon>
        <taxon>Stramenopiles</taxon>
        <taxon>Oomycota</taxon>
        <taxon>Saprolegniomycetes</taxon>
        <taxon>Saprolegniales</taxon>
        <taxon>Verrucalvaceae</taxon>
        <taxon>Aphanomyces</taxon>
    </lineage>
</organism>
<reference evidence="2" key="1">
    <citation type="submission" date="2013-12" db="EMBL/GenBank/DDBJ databases">
        <title>The Genome Sequence of Aphanomyces invadans NJM9701.</title>
        <authorList>
            <consortium name="The Broad Institute Genomics Platform"/>
            <person name="Russ C."/>
            <person name="Tyler B."/>
            <person name="van West P."/>
            <person name="Dieguez-Uribeondo J."/>
            <person name="Young S.K."/>
            <person name="Zeng Q."/>
            <person name="Gargeya S."/>
            <person name="Fitzgerald M."/>
            <person name="Abouelleil A."/>
            <person name="Alvarado L."/>
            <person name="Chapman S.B."/>
            <person name="Gainer-Dewar J."/>
            <person name="Goldberg J."/>
            <person name="Griggs A."/>
            <person name="Gujja S."/>
            <person name="Hansen M."/>
            <person name="Howarth C."/>
            <person name="Imamovic A."/>
            <person name="Ireland A."/>
            <person name="Larimer J."/>
            <person name="McCowan C."/>
            <person name="Murphy C."/>
            <person name="Pearson M."/>
            <person name="Poon T.W."/>
            <person name="Priest M."/>
            <person name="Roberts A."/>
            <person name="Saif S."/>
            <person name="Shea T."/>
            <person name="Sykes S."/>
            <person name="Wortman J."/>
            <person name="Nusbaum C."/>
            <person name="Birren B."/>
        </authorList>
    </citation>
    <scope>NUCLEOTIDE SEQUENCE [LARGE SCALE GENOMIC DNA]</scope>
    <source>
        <strain evidence="2">NJM9701</strain>
    </source>
</reference>
<feature type="region of interest" description="Disordered" evidence="1">
    <location>
        <begin position="1"/>
        <end position="24"/>
    </location>
</feature>
<dbReference type="RefSeq" id="XP_008864091.1">
    <property type="nucleotide sequence ID" value="XM_008865869.1"/>
</dbReference>
<dbReference type="VEuPathDB" id="FungiDB:H310_02379"/>
<evidence type="ECO:0000256" key="1">
    <source>
        <dbReference type="SAM" id="MobiDB-lite"/>
    </source>
</evidence>
<dbReference type="GeneID" id="20079429"/>